<proteinExistence type="predicted"/>
<dbReference type="EMBL" id="CP019384">
    <property type="protein sequence ID" value="QAT17287.1"/>
    <property type="molecule type" value="Genomic_DNA"/>
</dbReference>
<name>A0A410P4Z8_VELA1</name>
<organism evidence="1 2">
    <name type="scientific">Velamenicoccus archaeovorus</name>
    <dbReference type="NCBI Taxonomy" id="1930593"/>
    <lineage>
        <taxon>Bacteria</taxon>
        <taxon>Pseudomonadati</taxon>
        <taxon>Candidatus Omnitrophota</taxon>
        <taxon>Candidatus Velamenicoccus</taxon>
    </lineage>
</organism>
<gene>
    <name evidence="1" type="ORF">BU251_05850</name>
</gene>
<sequence length="171" mass="19853">MRLLIRGMTVCLVLMFILQASGCETLRKKFTRKRKTQTSNEVMVVSPRDYGAHPFPNNVMYKQYFAYWKSWNQELVTALNDRASDKKVLECVNQSLINLEKMMTYLKDDQAAALSVYAKQTQALQRQIQSKPGLSTEDARRFRYTAERILSCVNREFDSTKMKAHLKPDPS</sequence>
<evidence type="ECO:0000313" key="1">
    <source>
        <dbReference type="EMBL" id="QAT17287.1"/>
    </source>
</evidence>
<dbReference type="AlphaFoldDB" id="A0A410P4Z8"/>
<accession>A0A410P4Z8</accession>
<evidence type="ECO:0000313" key="2">
    <source>
        <dbReference type="Proteomes" id="UP000287243"/>
    </source>
</evidence>
<dbReference type="KEGG" id="vai:BU251_05850"/>
<protein>
    <submittedName>
        <fullName evidence="1">Uncharacterized protein</fullName>
    </submittedName>
</protein>
<keyword evidence="2" id="KW-1185">Reference proteome</keyword>
<dbReference type="Proteomes" id="UP000287243">
    <property type="component" value="Chromosome"/>
</dbReference>
<reference evidence="1 2" key="1">
    <citation type="submission" date="2017-01" db="EMBL/GenBank/DDBJ databases">
        <title>First insights into the biology of 'candidatus Vampirococcus archaeovorus'.</title>
        <authorList>
            <person name="Kizina J."/>
            <person name="Jordan S."/>
            <person name="Stueber K."/>
            <person name="Reinhardt R."/>
            <person name="Harder J."/>
        </authorList>
    </citation>
    <scope>NUCLEOTIDE SEQUENCE [LARGE SCALE GENOMIC DNA]</scope>
    <source>
        <strain evidence="1 2">LiM</strain>
    </source>
</reference>
<dbReference type="RefSeq" id="WP_128700083.1">
    <property type="nucleotide sequence ID" value="NZ_CP019384.1"/>
</dbReference>